<comment type="caution">
    <text evidence="2">Lacks conserved residue(s) required for the propagation of feature annotation.</text>
</comment>
<dbReference type="EMBL" id="FN656323">
    <property type="protein sequence ID" value="CBY41223.1"/>
    <property type="molecule type" value="Genomic_DNA"/>
</dbReference>
<dbReference type="PROSITE" id="PS00484">
    <property type="entry name" value="THYROGLOBULIN_1_1"/>
    <property type="match status" value="1"/>
</dbReference>
<dbReference type="Pfam" id="PF00086">
    <property type="entry name" value="Thyroglobulin_1"/>
    <property type="match status" value="1"/>
</dbReference>
<dbReference type="SUPFAM" id="SSF57610">
    <property type="entry name" value="Thyroglobulin type-1 domain"/>
    <property type="match status" value="1"/>
</dbReference>
<dbReference type="InterPro" id="IPR000716">
    <property type="entry name" value="Thyroglobulin_1"/>
</dbReference>
<organism evidence="4">
    <name type="scientific">Oikopleura dioica</name>
    <name type="common">Tunicate</name>
    <dbReference type="NCBI Taxonomy" id="34765"/>
    <lineage>
        <taxon>Eukaryota</taxon>
        <taxon>Metazoa</taxon>
        <taxon>Chordata</taxon>
        <taxon>Tunicata</taxon>
        <taxon>Appendicularia</taxon>
        <taxon>Copelata</taxon>
        <taxon>Oikopleuridae</taxon>
        <taxon>Oikopleura</taxon>
    </lineage>
</organism>
<protein>
    <recommendedName>
        <fullName evidence="3">Thyroglobulin type-1 domain-containing protein</fullName>
    </recommendedName>
</protein>
<feature type="domain" description="Thyroglobulin type-1" evidence="3">
    <location>
        <begin position="1"/>
        <end position="52"/>
    </location>
</feature>
<sequence length="121" mass="13482">NRQSKEHIPDCDEYGYYQAKQCSSKYCWCVSTSSGEQIKNTLTSSSNKDKLCCSTEFPANCRVRAVGCNTCVLQANILQCTERKGCANPSPPLCIEYTIVKPQFTSSIPSRIRILNLESSI</sequence>
<keyword evidence="1" id="KW-1015">Disulfide bond</keyword>
<dbReference type="Gene3D" id="4.10.800.10">
    <property type="entry name" value="Thyroglobulin type-1"/>
    <property type="match status" value="1"/>
</dbReference>
<reference evidence="4" key="1">
    <citation type="journal article" date="2010" name="Science">
        <title>Plasticity of animal genome architecture unmasked by rapid evolution of a pelagic tunicate.</title>
        <authorList>
            <person name="Denoeud F."/>
            <person name="Henriet S."/>
            <person name="Mungpakdee S."/>
            <person name="Aury J.M."/>
            <person name="Da Silva C."/>
            <person name="Brinkmann H."/>
            <person name="Mikhaleva J."/>
            <person name="Olsen L.C."/>
            <person name="Jubin C."/>
            <person name="Canestro C."/>
            <person name="Bouquet J.M."/>
            <person name="Danks G."/>
            <person name="Poulain J."/>
            <person name="Campsteijn C."/>
            <person name="Adamski M."/>
            <person name="Cross I."/>
            <person name="Yadetie F."/>
            <person name="Muffato M."/>
            <person name="Louis A."/>
            <person name="Butcher S."/>
            <person name="Tsagkogeorga G."/>
            <person name="Konrad A."/>
            <person name="Singh S."/>
            <person name="Jensen M.F."/>
            <person name="Cong E.H."/>
            <person name="Eikeseth-Otteraa H."/>
            <person name="Noel B."/>
            <person name="Anthouard V."/>
            <person name="Porcel B.M."/>
            <person name="Kachouri-Lafond R."/>
            <person name="Nishino A."/>
            <person name="Ugolini M."/>
            <person name="Chourrout P."/>
            <person name="Nishida H."/>
            <person name="Aasland R."/>
            <person name="Huzurbazar S."/>
            <person name="Westhof E."/>
            <person name="Delsuc F."/>
            <person name="Lehrach H."/>
            <person name="Reinhardt R."/>
            <person name="Weissenbach J."/>
            <person name="Roy S.W."/>
            <person name="Artiguenave F."/>
            <person name="Postlethwait J.H."/>
            <person name="Manak J.R."/>
            <person name="Thompson E.M."/>
            <person name="Jaillon O."/>
            <person name="Du Pasquier L."/>
            <person name="Boudinot P."/>
            <person name="Liberles D.A."/>
            <person name="Volff J.N."/>
            <person name="Philippe H."/>
            <person name="Lenhard B."/>
            <person name="Roest Crollius H."/>
            <person name="Wincker P."/>
            <person name="Chourrout D."/>
        </authorList>
    </citation>
    <scope>NUCLEOTIDE SEQUENCE [LARGE SCALE GENOMIC DNA]</scope>
</reference>
<dbReference type="Proteomes" id="UP000011014">
    <property type="component" value="Unassembled WGS sequence"/>
</dbReference>
<dbReference type="SMART" id="SM00211">
    <property type="entry name" value="TY"/>
    <property type="match status" value="1"/>
</dbReference>
<evidence type="ECO:0000256" key="1">
    <source>
        <dbReference type="ARBA" id="ARBA00023157"/>
    </source>
</evidence>
<dbReference type="AlphaFoldDB" id="E4Z0J5"/>
<name>E4Z0J5_OIKDI</name>
<feature type="non-terminal residue" evidence="4">
    <location>
        <position position="1"/>
    </location>
</feature>
<gene>
    <name evidence="4" type="ORF">GSOID_T00023283001</name>
</gene>
<proteinExistence type="predicted"/>
<dbReference type="PROSITE" id="PS51162">
    <property type="entry name" value="THYROGLOBULIN_1_2"/>
    <property type="match status" value="1"/>
</dbReference>
<evidence type="ECO:0000259" key="3">
    <source>
        <dbReference type="PROSITE" id="PS51162"/>
    </source>
</evidence>
<dbReference type="CDD" id="cd00191">
    <property type="entry name" value="TY"/>
    <property type="match status" value="1"/>
</dbReference>
<evidence type="ECO:0000313" key="4">
    <source>
        <dbReference type="EMBL" id="CBY41223.1"/>
    </source>
</evidence>
<evidence type="ECO:0000256" key="2">
    <source>
        <dbReference type="PROSITE-ProRule" id="PRU00500"/>
    </source>
</evidence>
<accession>E4Z0J5</accession>
<dbReference type="InterPro" id="IPR036857">
    <property type="entry name" value="Thyroglobulin_1_sf"/>
</dbReference>